<sequence>MKVRRLIATFFTILIPTYVSEAVKNTQIVSRMTYE</sequence>
<organism evidence="1 2">
    <name type="scientific">Portunus trituberculatus</name>
    <name type="common">Swimming crab</name>
    <name type="synonym">Neptunus trituberculatus</name>
    <dbReference type="NCBI Taxonomy" id="210409"/>
    <lineage>
        <taxon>Eukaryota</taxon>
        <taxon>Metazoa</taxon>
        <taxon>Ecdysozoa</taxon>
        <taxon>Arthropoda</taxon>
        <taxon>Crustacea</taxon>
        <taxon>Multicrustacea</taxon>
        <taxon>Malacostraca</taxon>
        <taxon>Eumalacostraca</taxon>
        <taxon>Eucarida</taxon>
        <taxon>Decapoda</taxon>
        <taxon>Pleocyemata</taxon>
        <taxon>Brachyura</taxon>
        <taxon>Eubrachyura</taxon>
        <taxon>Portunoidea</taxon>
        <taxon>Portunidae</taxon>
        <taxon>Portuninae</taxon>
        <taxon>Portunus</taxon>
    </lineage>
</organism>
<dbReference type="AlphaFoldDB" id="A0A5B7EWP8"/>
<evidence type="ECO:0000313" key="2">
    <source>
        <dbReference type="Proteomes" id="UP000324222"/>
    </source>
</evidence>
<dbReference type="EMBL" id="VSRR010003596">
    <property type="protein sequence ID" value="MPC36744.1"/>
    <property type="molecule type" value="Genomic_DNA"/>
</dbReference>
<evidence type="ECO:0000313" key="1">
    <source>
        <dbReference type="EMBL" id="MPC36744.1"/>
    </source>
</evidence>
<reference evidence="1 2" key="1">
    <citation type="submission" date="2019-05" db="EMBL/GenBank/DDBJ databases">
        <title>Another draft genome of Portunus trituberculatus and its Hox gene families provides insights of decapod evolution.</title>
        <authorList>
            <person name="Jeong J.-H."/>
            <person name="Song I."/>
            <person name="Kim S."/>
            <person name="Choi T."/>
            <person name="Kim D."/>
            <person name="Ryu S."/>
            <person name="Kim W."/>
        </authorList>
    </citation>
    <scope>NUCLEOTIDE SEQUENCE [LARGE SCALE GENOMIC DNA]</scope>
    <source>
        <tissue evidence="1">Muscle</tissue>
    </source>
</reference>
<name>A0A5B7EWP8_PORTR</name>
<comment type="caution">
    <text evidence="1">The sequence shown here is derived from an EMBL/GenBank/DDBJ whole genome shotgun (WGS) entry which is preliminary data.</text>
</comment>
<keyword evidence="2" id="KW-1185">Reference proteome</keyword>
<proteinExistence type="predicted"/>
<protein>
    <submittedName>
        <fullName evidence="1">Uncharacterized protein</fullName>
    </submittedName>
</protein>
<dbReference type="Proteomes" id="UP000324222">
    <property type="component" value="Unassembled WGS sequence"/>
</dbReference>
<accession>A0A5B7EWP8</accession>
<gene>
    <name evidence="1" type="ORF">E2C01_030212</name>
</gene>